<keyword evidence="2" id="KW-0808">Transferase</keyword>
<organism evidence="2 3">
    <name type="scientific">Sphingomonas prati</name>
    <dbReference type="NCBI Taxonomy" id="1843237"/>
    <lineage>
        <taxon>Bacteria</taxon>
        <taxon>Pseudomonadati</taxon>
        <taxon>Pseudomonadota</taxon>
        <taxon>Alphaproteobacteria</taxon>
        <taxon>Sphingomonadales</taxon>
        <taxon>Sphingomonadaceae</taxon>
        <taxon>Sphingomonas</taxon>
    </lineage>
</organism>
<protein>
    <submittedName>
        <fullName evidence="2">Glycosyltransferase involved in cell wall biosynthesis</fullName>
    </submittedName>
</protein>
<comment type="caution">
    <text evidence="2">The sequence shown here is derived from an EMBL/GenBank/DDBJ whole genome shotgun (WGS) entry which is preliminary data.</text>
</comment>
<dbReference type="InterPro" id="IPR050194">
    <property type="entry name" value="Glycosyltransferase_grp1"/>
</dbReference>
<evidence type="ECO:0000313" key="3">
    <source>
        <dbReference type="Proteomes" id="UP000546701"/>
    </source>
</evidence>
<dbReference type="EMBL" id="JACIJR010000003">
    <property type="protein sequence ID" value="MBB5729218.1"/>
    <property type="molecule type" value="Genomic_DNA"/>
</dbReference>
<gene>
    <name evidence="2" type="ORF">FHS99_001696</name>
</gene>
<dbReference type="PANTHER" id="PTHR45947">
    <property type="entry name" value="SULFOQUINOVOSYL TRANSFERASE SQD2"/>
    <property type="match status" value="1"/>
</dbReference>
<evidence type="ECO:0000313" key="2">
    <source>
        <dbReference type="EMBL" id="MBB5729218.1"/>
    </source>
</evidence>
<dbReference type="GO" id="GO:0016757">
    <property type="term" value="F:glycosyltransferase activity"/>
    <property type="evidence" value="ECO:0007669"/>
    <property type="project" value="InterPro"/>
</dbReference>
<dbReference type="OrthoDB" id="8432143at2"/>
<name>A0A7W9BTB4_9SPHN</name>
<keyword evidence="3" id="KW-1185">Reference proteome</keyword>
<dbReference type="Gene3D" id="3.40.50.2000">
    <property type="entry name" value="Glycogen Phosphorylase B"/>
    <property type="match status" value="2"/>
</dbReference>
<reference evidence="2 3" key="1">
    <citation type="submission" date="2020-08" db="EMBL/GenBank/DDBJ databases">
        <title>Genomic Encyclopedia of Type Strains, Phase IV (KMG-IV): sequencing the most valuable type-strain genomes for metagenomic binning, comparative biology and taxonomic classification.</title>
        <authorList>
            <person name="Goeker M."/>
        </authorList>
    </citation>
    <scope>NUCLEOTIDE SEQUENCE [LARGE SCALE GENOMIC DNA]</scope>
    <source>
        <strain evidence="2 3">DSM 103336</strain>
    </source>
</reference>
<dbReference type="RefSeq" id="WP_157174804.1">
    <property type="nucleotide sequence ID" value="NZ_BMJP01000002.1"/>
</dbReference>
<dbReference type="Pfam" id="PF00534">
    <property type="entry name" value="Glycos_transf_1"/>
    <property type="match status" value="1"/>
</dbReference>
<dbReference type="SUPFAM" id="SSF53756">
    <property type="entry name" value="UDP-Glycosyltransferase/glycogen phosphorylase"/>
    <property type="match status" value="1"/>
</dbReference>
<accession>A0A7W9BTB4</accession>
<sequence length="361" mass="39326">MIARPDGPFHLCIVGGTPTSRGGVEIFTERANAAVALCRPDWRLTTLPAQTAFLRPARFPGFLRALTAFGRAARRDRVDLLWLQACNLPDLVYLLLARLLRVRVLVTPHLGANSQLQRTATLRHALRHLLGRADRLALLFDGQDREIALPPHVPRSVIRTLLPRDALRPAAPMPDRGPAIRLIHAARLSDGKGSFRFIALCVELKRRGLPFTAQLVGTADEPTTARLRADIAAADLGPAFTWEGWMAEAPLLEQLRATDVLVHLSVLDSYPLIVLEAMASGALPLVTDMAGMAAMVAHGDGHVVPAEHAVTAAADWLCTQDPVALRRRGVALGHRVRTDYDWPACVATLADAVALIRDRRG</sequence>
<dbReference type="AlphaFoldDB" id="A0A7W9BTB4"/>
<proteinExistence type="predicted"/>
<evidence type="ECO:0000259" key="1">
    <source>
        <dbReference type="Pfam" id="PF00534"/>
    </source>
</evidence>
<dbReference type="PANTHER" id="PTHR45947:SF3">
    <property type="entry name" value="SULFOQUINOVOSYL TRANSFERASE SQD2"/>
    <property type="match status" value="1"/>
</dbReference>
<dbReference type="InterPro" id="IPR001296">
    <property type="entry name" value="Glyco_trans_1"/>
</dbReference>
<feature type="domain" description="Glycosyl transferase family 1" evidence="1">
    <location>
        <begin position="182"/>
        <end position="314"/>
    </location>
</feature>
<dbReference type="Proteomes" id="UP000546701">
    <property type="component" value="Unassembled WGS sequence"/>
</dbReference>
<dbReference type="CDD" id="cd03801">
    <property type="entry name" value="GT4_PimA-like"/>
    <property type="match status" value="1"/>
</dbReference>